<dbReference type="GO" id="GO:0005886">
    <property type="term" value="C:plasma membrane"/>
    <property type="evidence" value="ECO:0007669"/>
    <property type="project" value="UniProtKB-SubCell"/>
</dbReference>
<feature type="transmembrane region" description="Helical" evidence="8">
    <location>
        <begin position="70"/>
        <end position="91"/>
    </location>
</feature>
<dbReference type="RefSeq" id="WP_164692508.1">
    <property type="nucleotide sequence ID" value="NZ_JAAIKB010000001.1"/>
</dbReference>
<dbReference type="PANTHER" id="PTHR42929">
    <property type="entry name" value="INNER MEMBRANE ABC TRANSPORTER PERMEASE PROTEIN YDCU-RELATED-RELATED"/>
    <property type="match status" value="1"/>
</dbReference>
<evidence type="ECO:0000256" key="5">
    <source>
        <dbReference type="ARBA" id="ARBA00022692"/>
    </source>
</evidence>
<dbReference type="AlphaFoldDB" id="A0A6M1LF63"/>
<feature type="transmembrane region" description="Helical" evidence="8">
    <location>
        <begin position="146"/>
        <end position="169"/>
    </location>
</feature>
<evidence type="ECO:0000259" key="9">
    <source>
        <dbReference type="PROSITE" id="PS50928"/>
    </source>
</evidence>
<keyword evidence="6 8" id="KW-1133">Transmembrane helix</keyword>
<feature type="domain" description="ABC transmembrane type-1" evidence="9">
    <location>
        <begin position="66"/>
        <end position="270"/>
    </location>
</feature>
<dbReference type="InterPro" id="IPR000515">
    <property type="entry name" value="MetI-like"/>
</dbReference>
<sequence>MNSSPRAGWLALPYGLWLLAAFAAPLGAVALLSVQESSEMFAPLSLVPSGAQYAELLGDSFYVRVFLNTIWLGLGVAAASTFLAYPLALWLTRLPPRWKPIGFAVVLVPLLTNVVVRSLGIILLLAPRGIVSGIGQAFGLPPSNLLFGWFAVGLSLTQVFLPYMVLALYDVLDGQDKRLEEAAAGLGAGPAMRFLRVILPLSLPGLRAGLTVTFLMASTAYVSATLVGGRKVWVSGMVVLKEGVEILNYPLAAALAMMMLGASVAVTILIGRVIGMLTPWVTGRAPRFRLSVPPGIRRPLVMVAEAVAPFVSRFLLALAIGVLIFPLLLVAVASVNDSPQATVAQFVGFTWKWYGMVLQNERYLADAWVSVQLALACVAISLAIALPASFALVRAGFKGREVLGAALMLPLALPGIAVGLGMLRLLQWFTALPPFMGVLAVHVVLVAPFMLALLRASVAGLDRTLEEAASGLGAPPTRVFRKVILPQLGPGIAVACVIGFLLSFGEVTVTAFLTTARLQTLPVRIYAESTFSLENTVNAISTIFILMTVAMLVLVNRFMPLDRVWKR</sequence>
<feature type="transmembrane region" description="Helical" evidence="8">
    <location>
        <begin position="435"/>
        <end position="454"/>
    </location>
</feature>
<reference evidence="10 11" key="2">
    <citation type="submission" date="2020-03" db="EMBL/GenBank/DDBJ databases">
        <title>Roseomonas stagni sp. nov., isolated from pond water in Japan.</title>
        <authorList>
            <person name="Furuhata K."/>
            <person name="Miyamoto H."/>
            <person name="Goto K."/>
        </authorList>
    </citation>
    <scope>NUCLEOTIDE SEQUENCE [LARGE SCALE GENOMIC DNA]</scope>
    <source>
        <strain evidence="10 11">PeD5</strain>
    </source>
</reference>
<dbReference type="SUPFAM" id="SSF161098">
    <property type="entry name" value="MetI-like"/>
    <property type="match status" value="2"/>
</dbReference>
<name>A0A6M1LF63_9PROT</name>
<feature type="transmembrane region" description="Helical" evidence="8">
    <location>
        <begin position="491"/>
        <end position="516"/>
    </location>
</feature>
<keyword evidence="3 8" id="KW-0813">Transport</keyword>
<organism evidence="10 11">
    <name type="scientific">Falsiroseomonas algicola</name>
    <dbReference type="NCBI Taxonomy" id="2716930"/>
    <lineage>
        <taxon>Bacteria</taxon>
        <taxon>Pseudomonadati</taxon>
        <taxon>Pseudomonadota</taxon>
        <taxon>Alphaproteobacteria</taxon>
        <taxon>Acetobacterales</taxon>
        <taxon>Roseomonadaceae</taxon>
        <taxon>Falsiroseomonas</taxon>
    </lineage>
</organism>
<dbReference type="Gene3D" id="1.10.3720.10">
    <property type="entry name" value="MetI-like"/>
    <property type="match status" value="2"/>
</dbReference>
<protein>
    <submittedName>
        <fullName evidence="10">ABC transporter permease subunit</fullName>
    </submittedName>
</protein>
<evidence type="ECO:0000256" key="1">
    <source>
        <dbReference type="ARBA" id="ARBA00004651"/>
    </source>
</evidence>
<evidence type="ECO:0000256" key="3">
    <source>
        <dbReference type="ARBA" id="ARBA00022448"/>
    </source>
</evidence>
<feature type="transmembrane region" description="Helical" evidence="8">
    <location>
        <begin position="208"/>
        <end position="229"/>
    </location>
</feature>
<dbReference type="PANTHER" id="PTHR42929:SF5">
    <property type="entry name" value="ABC TRANSPORTER PERMEASE PROTEIN"/>
    <property type="match status" value="1"/>
</dbReference>
<gene>
    <name evidence="10" type="ORF">G3576_01270</name>
</gene>
<keyword evidence="11" id="KW-1185">Reference proteome</keyword>
<dbReference type="CDD" id="cd06261">
    <property type="entry name" value="TM_PBP2"/>
    <property type="match status" value="2"/>
</dbReference>
<evidence type="ECO:0000256" key="2">
    <source>
        <dbReference type="ARBA" id="ARBA00007069"/>
    </source>
</evidence>
<feature type="transmembrane region" description="Helical" evidence="8">
    <location>
        <begin position="103"/>
        <end position="126"/>
    </location>
</feature>
<evidence type="ECO:0000313" key="11">
    <source>
        <dbReference type="Proteomes" id="UP000475385"/>
    </source>
</evidence>
<feature type="domain" description="ABC transmembrane type-1" evidence="9">
    <location>
        <begin position="367"/>
        <end position="555"/>
    </location>
</feature>
<feature type="transmembrane region" description="Helical" evidence="8">
    <location>
        <begin position="402"/>
        <end position="423"/>
    </location>
</feature>
<reference evidence="10 11" key="1">
    <citation type="submission" date="2020-02" db="EMBL/GenBank/DDBJ databases">
        <authorList>
            <person name="Kim H.M."/>
            <person name="Jeon C.O."/>
        </authorList>
    </citation>
    <scope>NUCLEOTIDE SEQUENCE [LARGE SCALE GENOMIC DNA]</scope>
    <source>
        <strain evidence="10 11">PeD5</strain>
    </source>
</reference>
<comment type="caution">
    <text evidence="10">The sequence shown here is derived from an EMBL/GenBank/DDBJ whole genome shotgun (WGS) entry which is preliminary data.</text>
</comment>
<dbReference type="Pfam" id="PF00528">
    <property type="entry name" value="BPD_transp_1"/>
    <property type="match status" value="2"/>
</dbReference>
<dbReference type="GO" id="GO:0055085">
    <property type="term" value="P:transmembrane transport"/>
    <property type="evidence" value="ECO:0007669"/>
    <property type="project" value="InterPro"/>
</dbReference>
<feature type="transmembrane region" description="Helical" evidence="8">
    <location>
        <begin position="367"/>
        <end position="390"/>
    </location>
</feature>
<evidence type="ECO:0000256" key="8">
    <source>
        <dbReference type="RuleBase" id="RU363032"/>
    </source>
</evidence>
<dbReference type="EMBL" id="JAAIKB010000001">
    <property type="protein sequence ID" value="NGM18624.1"/>
    <property type="molecule type" value="Genomic_DNA"/>
</dbReference>
<evidence type="ECO:0000313" key="10">
    <source>
        <dbReference type="EMBL" id="NGM18624.1"/>
    </source>
</evidence>
<proteinExistence type="inferred from homology"/>
<comment type="similarity">
    <text evidence="2">Belongs to the binding-protein-dependent transport system permease family. CysTW subfamily.</text>
</comment>
<keyword evidence="7 8" id="KW-0472">Membrane</keyword>
<keyword evidence="5 8" id="KW-0812">Transmembrane</keyword>
<feature type="transmembrane region" description="Helical" evidence="8">
    <location>
        <begin position="249"/>
        <end position="270"/>
    </location>
</feature>
<evidence type="ECO:0000256" key="6">
    <source>
        <dbReference type="ARBA" id="ARBA00022989"/>
    </source>
</evidence>
<keyword evidence="4" id="KW-1003">Cell membrane</keyword>
<dbReference type="InterPro" id="IPR035906">
    <property type="entry name" value="MetI-like_sf"/>
</dbReference>
<evidence type="ECO:0000256" key="7">
    <source>
        <dbReference type="ARBA" id="ARBA00023136"/>
    </source>
</evidence>
<dbReference type="PROSITE" id="PS50928">
    <property type="entry name" value="ABC_TM1"/>
    <property type="match status" value="2"/>
</dbReference>
<comment type="subcellular location">
    <subcellularLocation>
        <location evidence="1 8">Cell membrane</location>
        <topology evidence="1 8">Multi-pass membrane protein</topology>
    </subcellularLocation>
</comment>
<feature type="transmembrane region" description="Helical" evidence="8">
    <location>
        <begin position="536"/>
        <end position="559"/>
    </location>
</feature>
<evidence type="ECO:0000256" key="4">
    <source>
        <dbReference type="ARBA" id="ARBA00022475"/>
    </source>
</evidence>
<feature type="transmembrane region" description="Helical" evidence="8">
    <location>
        <begin position="12"/>
        <end position="34"/>
    </location>
</feature>
<dbReference type="Proteomes" id="UP000475385">
    <property type="component" value="Unassembled WGS sequence"/>
</dbReference>
<accession>A0A6M1LF63</accession>
<feature type="transmembrane region" description="Helical" evidence="8">
    <location>
        <begin position="314"/>
        <end position="335"/>
    </location>
</feature>